<keyword evidence="5 9" id="KW-0375">Hydrogen ion transport</keyword>
<feature type="transmembrane region" description="Helical" evidence="9">
    <location>
        <begin position="674"/>
        <end position="696"/>
    </location>
</feature>
<dbReference type="GO" id="GO:0000220">
    <property type="term" value="C:vacuolar proton-transporting V-type ATPase, V0 domain"/>
    <property type="evidence" value="ECO:0007669"/>
    <property type="project" value="InterPro"/>
</dbReference>
<organism evidence="11 12">
    <name type="scientific">Nothobranchius furzeri</name>
    <name type="common">Turquoise killifish</name>
    <dbReference type="NCBI Taxonomy" id="105023"/>
    <lineage>
        <taxon>Eukaryota</taxon>
        <taxon>Metazoa</taxon>
        <taxon>Chordata</taxon>
        <taxon>Craniata</taxon>
        <taxon>Vertebrata</taxon>
        <taxon>Euteleostomi</taxon>
        <taxon>Actinopterygii</taxon>
        <taxon>Neopterygii</taxon>
        <taxon>Teleostei</taxon>
        <taxon>Neoteleostei</taxon>
        <taxon>Acanthomorphata</taxon>
        <taxon>Ovalentaria</taxon>
        <taxon>Atherinomorphae</taxon>
        <taxon>Cyprinodontiformes</taxon>
        <taxon>Nothobranchiidae</taxon>
        <taxon>Nothobranchius</taxon>
    </lineage>
</organism>
<evidence type="ECO:0000256" key="6">
    <source>
        <dbReference type="ARBA" id="ARBA00022989"/>
    </source>
</evidence>
<keyword evidence="7 9" id="KW-0406">Ion transport</keyword>
<evidence type="ECO:0000256" key="2">
    <source>
        <dbReference type="ARBA" id="ARBA00009904"/>
    </source>
</evidence>
<dbReference type="Proteomes" id="UP000694548">
    <property type="component" value="Chromosome sgr18"/>
</dbReference>
<keyword evidence="3 9" id="KW-0813">Transport</keyword>
<dbReference type="PANTHER" id="PTHR11629:SF22">
    <property type="entry name" value="V-TYPE PROTON ATPASE 116 KDA SUBUNIT A 2"/>
    <property type="match status" value="1"/>
</dbReference>
<evidence type="ECO:0000256" key="8">
    <source>
        <dbReference type="ARBA" id="ARBA00023136"/>
    </source>
</evidence>
<keyword evidence="4 9" id="KW-0812">Transmembrane</keyword>
<gene>
    <name evidence="11" type="primary">ATP6V0A2</name>
    <name evidence="11" type="synonym">atp6v0a2b</name>
</gene>
<accession>A0A8C6PH40</accession>
<dbReference type="GO" id="GO:0007035">
    <property type="term" value="P:vacuolar acidification"/>
    <property type="evidence" value="ECO:0007669"/>
    <property type="project" value="TreeGrafter"/>
</dbReference>
<evidence type="ECO:0000256" key="9">
    <source>
        <dbReference type="RuleBase" id="RU361189"/>
    </source>
</evidence>
<reference evidence="11" key="3">
    <citation type="submission" date="2025-09" db="UniProtKB">
        <authorList>
            <consortium name="Ensembl"/>
        </authorList>
    </citation>
    <scope>IDENTIFICATION</scope>
</reference>
<keyword evidence="6 9" id="KW-1133">Transmembrane helix</keyword>
<dbReference type="GO" id="GO:0005886">
    <property type="term" value="C:plasma membrane"/>
    <property type="evidence" value="ECO:0007669"/>
    <property type="project" value="TreeGrafter"/>
</dbReference>
<keyword evidence="8 9" id="KW-0472">Membrane</keyword>
<proteinExistence type="inferred from homology"/>
<feature type="transmembrane region" description="Helical" evidence="9">
    <location>
        <begin position="351"/>
        <end position="375"/>
    </location>
</feature>
<feature type="transmembrane region" description="Helical" evidence="9">
    <location>
        <begin position="40"/>
        <end position="61"/>
    </location>
</feature>
<dbReference type="Ensembl" id="ENSNFUT00015045800.1">
    <property type="protein sequence ID" value="ENSNFUP00015043889.1"/>
    <property type="gene ID" value="ENSNFUG00015019388.1"/>
</dbReference>
<dbReference type="InterPro" id="IPR002490">
    <property type="entry name" value="V-ATPase_116kDa_su"/>
</dbReference>
<protein>
    <recommendedName>
        <fullName evidence="9">V-type proton ATPase subunit a</fullName>
    </recommendedName>
</protein>
<evidence type="ECO:0000313" key="11">
    <source>
        <dbReference type="Ensembl" id="ENSNFUP00015043889.1"/>
    </source>
</evidence>
<name>A0A8C6PH40_NOTFU</name>
<feature type="transmembrane region" description="Helical" evidence="9">
    <location>
        <begin position="575"/>
        <end position="593"/>
    </location>
</feature>
<dbReference type="GeneTree" id="ENSGT00950000182881"/>
<feature type="transmembrane region" description="Helical" evidence="9">
    <location>
        <begin position="396"/>
        <end position="414"/>
    </location>
</feature>
<dbReference type="GO" id="GO:0051117">
    <property type="term" value="F:ATPase binding"/>
    <property type="evidence" value="ECO:0007669"/>
    <property type="project" value="TreeGrafter"/>
</dbReference>
<dbReference type="PIRSF" id="PIRSF001293">
    <property type="entry name" value="ATP6V0A1"/>
    <property type="match status" value="1"/>
</dbReference>
<comment type="similarity">
    <text evidence="2 9">Belongs to the V-ATPase 116 kDa subunit family.</text>
</comment>
<comment type="function">
    <text evidence="9">Essential component of the vacuolar proton pump (V-ATPase), a multimeric enzyme that catalyzes the translocation of protons across the membranes. Required for assembly and activity of the V-ATPase.</text>
</comment>
<dbReference type="PANTHER" id="PTHR11629">
    <property type="entry name" value="VACUOLAR PROTON ATPASES"/>
    <property type="match status" value="1"/>
</dbReference>
<evidence type="ECO:0000256" key="3">
    <source>
        <dbReference type="ARBA" id="ARBA00022448"/>
    </source>
</evidence>
<sequence length="710" mass="81897">MGSLLRGEEMCLAQLFLQSGSAYDCISELGELGLVEFRDVILLLIFLFIFCYICCSCIHTSSQEQLQRLEVELGEVTRNKEKLQKNLLELTEYTHMLRITRNFVQRSAEVFNLATILSLRVSFELHFKFIEAFERMLWRVCKGYTILSYAEVEEYLEDPDTGEPTKSVVFLISYWGDQIGQKVKKICDCYHCHLYPYPSSNNERNDVVEGLRTRIQDLYTVLHRTEDYLRQVLIRASESVYTWMVQVKKMKAIYYILNLCSFDVTNKCLIAEVWCPVNDIPELRRALEDGSRKSGATVPSFVNRIPTTDTPPTLIRTNKFTSGFQNIVDAYGVCSYREINPAPFTLITFPFLFAVMFGDLGHGVLMTLFAALMVLHENNRKLKNTRNEIWNTFFEGRYIILMMGLFSIYTGLIYNDCFSKSLNIFGSGWSVKAMFDANVWKDSDVTANTYLTLDPNTSRVFHGPYPLGIDPIWNLASNRLTFLNSFKMKMSVILGIIHMTFGVILSSYNHIYFRKKYNLYLVFLPQLLFLMCLFGYLVFMIVYKWLVFSVTDSSFAPSILIHFINMFLMQRDTGLQVFLVVIAVLSVPVLLLGKPVYLNWFKNGSRRHVGMYRFNFADELLHQAIHTIEFCLGCISNTASYLRLWALSLAHAQLSEVLWAMVMRVGLRMDTRLGVLFLVPVFGVFAVLTVSILLIMEGLSAFLHALRLHW</sequence>
<evidence type="ECO:0000256" key="5">
    <source>
        <dbReference type="ARBA" id="ARBA00022781"/>
    </source>
</evidence>
<dbReference type="Pfam" id="PF01496">
    <property type="entry name" value="V_ATPase_I"/>
    <property type="match status" value="2"/>
</dbReference>
<reference evidence="11" key="2">
    <citation type="submission" date="2025-08" db="UniProtKB">
        <authorList>
            <consortium name="Ensembl"/>
        </authorList>
    </citation>
    <scope>IDENTIFICATION</scope>
</reference>
<feature type="transmembrane region" description="Helical" evidence="9">
    <location>
        <begin position="520"/>
        <end position="539"/>
    </location>
</feature>
<reference evidence="11" key="1">
    <citation type="submission" date="2014-08" db="EMBL/GenBank/DDBJ databases">
        <authorList>
            <person name="Senf B."/>
            <person name="Petzold A."/>
            <person name="Downie B.R."/>
            <person name="Koch P."/>
            <person name="Platzer M."/>
        </authorList>
    </citation>
    <scope>NUCLEOTIDE SEQUENCE [LARGE SCALE GENOMIC DNA]</scope>
    <source>
        <strain evidence="11">GRZ</strain>
    </source>
</reference>
<evidence type="ECO:0000256" key="7">
    <source>
        <dbReference type="ARBA" id="ARBA00023065"/>
    </source>
</evidence>
<evidence type="ECO:0000256" key="10">
    <source>
        <dbReference type="SAM" id="Coils"/>
    </source>
</evidence>
<comment type="subcellular location">
    <subcellularLocation>
        <location evidence="1">Membrane</location>
        <topology evidence="1">Multi-pass membrane protein</topology>
    </subcellularLocation>
</comment>
<dbReference type="AlphaFoldDB" id="A0A8C6PH40"/>
<evidence type="ECO:0000313" key="12">
    <source>
        <dbReference type="Proteomes" id="UP000694548"/>
    </source>
</evidence>
<keyword evidence="10" id="KW-0175">Coiled coil</keyword>
<dbReference type="InterPro" id="IPR026028">
    <property type="entry name" value="V-type_ATPase_116kDa_su_euka"/>
</dbReference>
<evidence type="ECO:0000256" key="1">
    <source>
        <dbReference type="ARBA" id="ARBA00004141"/>
    </source>
</evidence>
<feature type="coiled-coil region" evidence="10">
    <location>
        <begin position="59"/>
        <end position="93"/>
    </location>
</feature>
<feature type="transmembrane region" description="Helical" evidence="9">
    <location>
        <begin position="490"/>
        <end position="508"/>
    </location>
</feature>
<dbReference type="GO" id="GO:0046961">
    <property type="term" value="F:proton-transporting ATPase activity, rotational mechanism"/>
    <property type="evidence" value="ECO:0007669"/>
    <property type="project" value="InterPro"/>
</dbReference>
<keyword evidence="12" id="KW-1185">Reference proteome</keyword>
<evidence type="ECO:0000256" key="4">
    <source>
        <dbReference type="ARBA" id="ARBA00022692"/>
    </source>
</evidence>